<dbReference type="Gene3D" id="2.120.10.30">
    <property type="entry name" value="TolB, C-terminal domain"/>
    <property type="match status" value="1"/>
</dbReference>
<dbReference type="InterPro" id="IPR013658">
    <property type="entry name" value="SGL"/>
</dbReference>
<keyword evidence="1" id="KW-0732">Signal</keyword>
<comment type="caution">
    <text evidence="3">The sequence shown here is derived from an EMBL/GenBank/DDBJ whole genome shotgun (WGS) entry which is preliminary data.</text>
</comment>
<name>A0A9P9W939_9PEZI</name>
<accession>A0A9P9W939</accession>
<keyword evidence="4" id="KW-1185">Reference proteome</keyword>
<dbReference type="EMBL" id="JAFIMR010000062">
    <property type="protein sequence ID" value="KAI1852209.1"/>
    <property type="molecule type" value="Genomic_DNA"/>
</dbReference>
<proteinExistence type="predicted"/>
<dbReference type="PANTHER" id="PTHR47064">
    <property type="entry name" value="PUTATIVE (AFU_ORTHOLOGUE AFUA_1G08990)-RELATED"/>
    <property type="match status" value="1"/>
</dbReference>
<feature type="domain" description="SMP-30/Gluconolactonase/LRE-like region" evidence="2">
    <location>
        <begin position="198"/>
        <end position="391"/>
    </location>
</feature>
<evidence type="ECO:0000313" key="3">
    <source>
        <dbReference type="EMBL" id="KAI1852209.1"/>
    </source>
</evidence>
<feature type="chain" id="PRO_5040378627" description="SMP-30/Gluconolactonase/LRE-like region domain-containing protein" evidence="1">
    <location>
        <begin position="24"/>
        <end position="411"/>
    </location>
</feature>
<dbReference type="AlphaFoldDB" id="A0A9P9W939"/>
<feature type="signal peptide" evidence="1">
    <location>
        <begin position="1"/>
        <end position="23"/>
    </location>
</feature>
<dbReference type="Pfam" id="PF08450">
    <property type="entry name" value="SGL"/>
    <property type="match status" value="1"/>
</dbReference>
<gene>
    <name evidence="3" type="ORF">JX265_013062</name>
</gene>
<reference evidence="3" key="1">
    <citation type="submission" date="2021-03" db="EMBL/GenBank/DDBJ databases">
        <title>Revisited historic fungal species revealed as producer of novel bioactive compounds through whole genome sequencing and comparative genomics.</title>
        <authorList>
            <person name="Vignolle G.A."/>
            <person name="Hochenegger N."/>
            <person name="Mach R.L."/>
            <person name="Mach-Aigner A.R."/>
            <person name="Javad Rahimi M."/>
            <person name="Salim K.A."/>
            <person name="Chan C.M."/>
            <person name="Lim L.B.L."/>
            <person name="Cai F."/>
            <person name="Druzhinina I.S."/>
            <person name="U'Ren J.M."/>
            <person name="Derntl C."/>
        </authorList>
    </citation>
    <scope>NUCLEOTIDE SEQUENCE</scope>
    <source>
        <strain evidence="3">TUCIM 5799</strain>
    </source>
</reference>
<dbReference type="SUPFAM" id="SSF63829">
    <property type="entry name" value="Calcium-dependent phosphotriesterase"/>
    <property type="match status" value="1"/>
</dbReference>
<organism evidence="3 4">
    <name type="scientific">Neoarthrinium moseri</name>
    <dbReference type="NCBI Taxonomy" id="1658444"/>
    <lineage>
        <taxon>Eukaryota</taxon>
        <taxon>Fungi</taxon>
        <taxon>Dikarya</taxon>
        <taxon>Ascomycota</taxon>
        <taxon>Pezizomycotina</taxon>
        <taxon>Sordariomycetes</taxon>
        <taxon>Xylariomycetidae</taxon>
        <taxon>Amphisphaeriales</taxon>
        <taxon>Apiosporaceae</taxon>
        <taxon>Neoarthrinium</taxon>
    </lineage>
</organism>
<sequence length="411" mass="44830">MVTTSFVASAAAVTGCWVVHAAAASSGVFDVPLELRNVYPAANFNRNVSTRYWQTTVLDGHSNEDSLALSQNLTDASFIVLDQGMYELIGIDGKNGCAPSVEPIFDFPPGPSYTNRLTHDGIAYSPECNCIFLGELYPPNEGFSMIPIPWIWRINLNSNPPKTEQVNPSPPLTLANGATYHKGSIYFIQEGNTTVPGGIVKMDPLTLKTEVVLNNWFGHRFNSPNDIVIDNDDVAYFTDGYYGYDTFKTTLNPELANGVWRFEMKTGNLRQFTGAGGGPFTNPNGVALNAKQDKLYITNRGLTSNDPAGGRTIYEFNVNNKEGIPVTGPTVFSYQDSGFPDGIKTDSAGRVYASANGGVNVWDKTGRQLGIIKVQTGDDSVQMQFVGNDLYIAGREHLYRVHLNATGSQVY</sequence>
<dbReference type="InterPro" id="IPR011042">
    <property type="entry name" value="6-blade_b-propeller_TolB-like"/>
</dbReference>
<evidence type="ECO:0000259" key="2">
    <source>
        <dbReference type="Pfam" id="PF08450"/>
    </source>
</evidence>
<dbReference type="PANTHER" id="PTHR47064:SF2">
    <property type="entry name" value="SMP-30_GLUCONOLACTONASE_LRE-LIKE REGION DOMAIN-CONTAINING PROTEIN-RELATED"/>
    <property type="match status" value="1"/>
</dbReference>
<evidence type="ECO:0000256" key="1">
    <source>
        <dbReference type="SAM" id="SignalP"/>
    </source>
</evidence>
<dbReference type="Proteomes" id="UP000829685">
    <property type="component" value="Unassembled WGS sequence"/>
</dbReference>
<protein>
    <recommendedName>
        <fullName evidence="2">SMP-30/Gluconolactonase/LRE-like region domain-containing protein</fullName>
    </recommendedName>
</protein>
<dbReference type="InterPro" id="IPR052988">
    <property type="entry name" value="Oryzine_lactonohydrolase"/>
</dbReference>
<evidence type="ECO:0000313" key="4">
    <source>
        <dbReference type="Proteomes" id="UP000829685"/>
    </source>
</evidence>